<evidence type="ECO:0000313" key="5">
    <source>
        <dbReference type="Proteomes" id="UP000290289"/>
    </source>
</evidence>
<dbReference type="AlphaFoldDB" id="A0A498JI07"/>
<feature type="signal peptide" evidence="3">
    <location>
        <begin position="1"/>
        <end position="19"/>
    </location>
</feature>
<gene>
    <name evidence="4" type="ORF">DVH24_024131</name>
</gene>
<keyword evidence="1" id="KW-0547">Nucleotide-binding</keyword>
<dbReference type="PANTHER" id="PTHR19375">
    <property type="entry name" value="HEAT SHOCK PROTEIN 70KDA"/>
    <property type="match status" value="1"/>
</dbReference>
<keyword evidence="2" id="KW-0067">ATP-binding</keyword>
<dbReference type="STRING" id="3750.A0A498JI07"/>
<dbReference type="EMBL" id="RDQH01000333">
    <property type="protein sequence ID" value="RXH94447.1"/>
    <property type="molecule type" value="Genomic_DNA"/>
</dbReference>
<reference evidence="4 5" key="1">
    <citation type="submission" date="2018-10" db="EMBL/GenBank/DDBJ databases">
        <title>A high-quality apple genome assembly.</title>
        <authorList>
            <person name="Hu J."/>
        </authorList>
    </citation>
    <scope>NUCLEOTIDE SEQUENCE [LARGE SCALE GENOMIC DNA]</scope>
    <source>
        <strain evidence="5">cv. HFTH1</strain>
        <tissue evidence="4">Young leaf</tissue>
    </source>
</reference>
<evidence type="ECO:0000313" key="4">
    <source>
        <dbReference type="EMBL" id="RXH94447.1"/>
    </source>
</evidence>
<dbReference type="PRINTS" id="PR00301">
    <property type="entry name" value="HEATSHOCK70"/>
</dbReference>
<keyword evidence="3" id="KW-0732">Signal</keyword>
<protein>
    <submittedName>
        <fullName evidence="4">Uncharacterized protein</fullName>
    </submittedName>
</protein>
<name>A0A498JI07_MALDO</name>
<evidence type="ECO:0000256" key="1">
    <source>
        <dbReference type="ARBA" id="ARBA00022741"/>
    </source>
</evidence>
<organism evidence="4 5">
    <name type="scientific">Malus domestica</name>
    <name type="common">Apple</name>
    <name type="synonym">Pyrus malus</name>
    <dbReference type="NCBI Taxonomy" id="3750"/>
    <lineage>
        <taxon>Eukaryota</taxon>
        <taxon>Viridiplantae</taxon>
        <taxon>Streptophyta</taxon>
        <taxon>Embryophyta</taxon>
        <taxon>Tracheophyta</taxon>
        <taxon>Spermatophyta</taxon>
        <taxon>Magnoliopsida</taxon>
        <taxon>eudicotyledons</taxon>
        <taxon>Gunneridae</taxon>
        <taxon>Pentapetalae</taxon>
        <taxon>rosids</taxon>
        <taxon>fabids</taxon>
        <taxon>Rosales</taxon>
        <taxon>Rosaceae</taxon>
        <taxon>Amygdaloideae</taxon>
        <taxon>Maleae</taxon>
        <taxon>Malus</taxon>
    </lineage>
</organism>
<dbReference type="SUPFAM" id="SSF100920">
    <property type="entry name" value="Heat shock protein 70kD (HSP70), peptide-binding domain"/>
    <property type="match status" value="1"/>
</dbReference>
<evidence type="ECO:0000256" key="2">
    <source>
        <dbReference type="ARBA" id="ARBA00022840"/>
    </source>
</evidence>
<dbReference type="Pfam" id="PF00012">
    <property type="entry name" value="HSP70"/>
    <property type="match status" value="1"/>
</dbReference>
<dbReference type="Proteomes" id="UP000290289">
    <property type="component" value="Chromosome 7"/>
</dbReference>
<dbReference type="GO" id="GO:0005524">
    <property type="term" value="F:ATP binding"/>
    <property type="evidence" value="ECO:0007669"/>
    <property type="project" value="UniProtKB-KW"/>
</dbReference>
<proteinExistence type="predicted"/>
<dbReference type="InterPro" id="IPR029047">
    <property type="entry name" value="HSP70_peptide-bd_sf"/>
</dbReference>
<dbReference type="GO" id="GO:0140662">
    <property type="term" value="F:ATP-dependent protein folding chaperone"/>
    <property type="evidence" value="ECO:0007669"/>
    <property type="project" value="InterPro"/>
</dbReference>
<keyword evidence="5" id="KW-1185">Reference proteome</keyword>
<feature type="chain" id="PRO_5019743071" evidence="3">
    <location>
        <begin position="20"/>
        <end position="116"/>
    </location>
</feature>
<dbReference type="Gene3D" id="2.60.34.10">
    <property type="entry name" value="Substrate Binding Domain Of DNAk, Chain A, domain 1"/>
    <property type="match status" value="1"/>
</dbReference>
<accession>A0A498JI07</accession>
<evidence type="ECO:0000256" key="3">
    <source>
        <dbReference type="SAM" id="SignalP"/>
    </source>
</evidence>
<sequence length="116" mass="12965">MVYYFWMFTLLSLSLEATGGVMTVLIPRNTTVPTKKKEQVFSTYSDNQPSILIQDNNLLGKFKLSGIPPVPMGVPQINVCFDIDANEILNVSAENKTIGQKNKIIITNDKSRLSKE</sequence>
<dbReference type="InterPro" id="IPR013126">
    <property type="entry name" value="Hsp_70_fam"/>
</dbReference>
<comment type="caution">
    <text evidence="4">The sequence shown here is derived from an EMBL/GenBank/DDBJ whole genome shotgun (WGS) entry which is preliminary data.</text>
</comment>